<sequence length="109" mass="11952">MCFTPAANDNDNDSLVRMLHPSLDQSCAAHTTRVCASSAMSRPATIHAEWQADKEKKMVHAAARPGRVCCMHFVCVRCPSGLNHWCVIIQLNLICSILMALTDPAPPLH</sequence>
<evidence type="ECO:0000313" key="1">
    <source>
        <dbReference type="EMBL" id="TFY75969.1"/>
    </source>
</evidence>
<name>A0A4Y9ZR63_9AGAM</name>
<proteinExistence type="predicted"/>
<keyword evidence="2" id="KW-1185">Reference proteome</keyword>
<dbReference type="AlphaFoldDB" id="A0A4Y9ZR63"/>
<evidence type="ECO:0000313" key="2">
    <source>
        <dbReference type="Proteomes" id="UP000298061"/>
    </source>
</evidence>
<organism evidence="1 2">
    <name type="scientific">Hericium alpestre</name>
    <dbReference type="NCBI Taxonomy" id="135208"/>
    <lineage>
        <taxon>Eukaryota</taxon>
        <taxon>Fungi</taxon>
        <taxon>Dikarya</taxon>
        <taxon>Basidiomycota</taxon>
        <taxon>Agaricomycotina</taxon>
        <taxon>Agaricomycetes</taxon>
        <taxon>Russulales</taxon>
        <taxon>Hericiaceae</taxon>
        <taxon>Hericium</taxon>
    </lineage>
</organism>
<reference evidence="1 2" key="1">
    <citation type="submission" date="2019-02" db="EMBL/GenBank/DDBJ databases">
        <title>Genome sequencing of the rare red list fungi Hericium alpestre (H. flagellum).</title>
        <authorList>
            <person name="Buettner E."/>
            <person name="Kellner H."/>
        </authorList>
    </citation>
    <scope>NUCLEOTIDE SEQUENCE [LARGE SCALE GENOMIC DNA]</scope>
    <source>
        <strain evidence="1 2">DSM 108284</strain>
    </source>
</reference>
<dbReference type="Proteomes" id="UP000298061">
    <property type="component" value="Unassembled WGS sequence"/>
</dbReference>
<protein>
    <submittedName>
        <fullName evidence="1">Uncharacterized protein</fullName>
    </submittedName>
</protein>
<gene>
    <name evidence="1" type="ORF">EWM64_g8043</name>
</gene>
<dbReference type="EMBL" id="SFCI01001366">
    <property type="protein sequence ID" value="TFY75969.1"/>
    <property type="molecule type" value="Genomic_DNA"/>
</dbReference>
<accession>A0A4Y9ZR63</accession>
<comment type="caution">
    <text evidence="1">The sequence shown here is derived from an EMBL/GenBank/DDBJ whole genome shotgun (WGS) entry which is preliminary data.</text>
</comment>